<dbReference type="Proteomes" id="UP000315724">
    <property type="component" value="Chromosome"/>
</dbReference>
<accession>A0A517QKA0</accession>
<evidence type="ECO:0000313" key="2">
    <source>
        <dbReference type="Proteomes" id="UP000315724"/>
    </source>
</evidence>
<sequence length="421" mass="47446">MMRESIVLHLRRPCLFGILASLLLPLFVPAHVSAQDAKVQLYQSRNFQLMTDLSKDEADELLEELETMLKLVADYWGRRNRKPIRMFVFDDFDNWPQEQIAKLSPDGLRSVRTGGGLTITQVRGFVGGPKIDSNAIVYAVSDHKTPQHEAIHAYCGINFGSTGPVWYSEGMAEVGKYFRAGERGVNASENVINYLQSQEPKSLGAIVNNPLEQTGDSWQNYAWRWVLCHMLGANKNYSARFKPLGLALLADRKVSFDSVYGAQAEEIEFEYNLFLKDMEPGYRCDLCSWDWKTKFRLLSERTTAFSKIRADSGWQASKAKVFAGDTYSLKTEKEWTLSKEGPLLSAAGDENGNGQLIGIIFDDYKLSEPFEIGGNETFTVPTSGELFLRCQDKWGELADNKGVIDVRIGLIEKGERSENSR</sequence>
<reference evidence="1 2" key="1">
    <citation type="submission" date="2019-02" db="EMBL/GenBank/DDBJ databases">
        <title>Deep-cultivation of Planctomycetes and their phenomic and genomic characterization uncovers novel biology.</title>
        <authorList>
            <person name="Wiegand S."/>
            <person name="Jogler M."/>
            <person name="Boedeker C."/>
            <person name="Pinto D."/>
            <person name="Vollmers J."/>
            <person name="Rivas-Marin E."/>
            <person name="Kohn T."/>
            <person name="Peeters S.H."/>
            <person name="Heuer A."/>
            <person name="Rast P."/>
            <person name="Oberbeckmann S."/>
            <person name="Bunk B."/>
            <person name="Jeske O."/>
            <person name="Meyerdierks A."/>
            <person name="Storesund J.E."/>
            <person name="Kallscheuer N."/>
            <person name="Luecker S."/>
            <person name="Lage O.M."/>
            <person name="Pohl T."/>
            <person name="Merkel B.J."/>
            <person name="Hornburger P."/>
            <person name="Mueller R.-W."/>
            <person name="Bruemmer F."/>
            <person name="Labrenz M."/>
            <person name="Spormann A.M."/>
            <person name="Op den Camp H."/>
            <person name="Overmann J."/>
            <person name="Amann R."/>
            <person name="Jetten M.S.M."/>
            <person name="Mascher T."/>
            <person name="Medema M.H."/>
            <person name="Devos D.P."/>
            <person name="Kaster A.-K."/>
            <person name="Ovreas L."/>
            <person name="Rohde M."/>
            <person name="Galperin M.Y."/>
            <person name="Jogler C."/>
        </authorList>
    </citation>
    <scope>NUCLEOTIDE SEQUENCE [LARGE SCALE GENOMIC DNA]</scope>
    <source>
        <strain evidence="1 2">Mal48</strain>
    </source>
</reference>
<keyword evidence="2" id="KW-1185">Reference proteome</keyword>
<dbReference type="EMBL" id="CP036267">
    <property type="protein sequence ID" value="QDT32024.1"/>
    <property type="molecule type" value="Genomic_DNA"/>
</dbReference>
<protein>
    <recommendedName>
        <fullName evidence="3">DUF1570 domain-containing protein</fullName>
    </recommendedName>
</protein>
<dbReference type="Gene3D" id="2.60.120.430">
    <property type="entry name" value="Galactose-binding lectin"/>
    <property type="match status" value="1"/>
</dbReference>
<name>A0A517QKA0_9PLAN</name>
<dbReference type="AlphaFoldDB" id="A0A517QKA0"/>
<evidence type="ECO:0008006" key="3">
    <source>
        <dbReference type="Google" id="ProtNLM"/>
    </source>
</evidence>
<gene>
    <name evidence="1" type="ORF">Mal48_12640</name>
</gene>
<proteinExistence type="predicted"/>
<organism evidence="1 2">
    <name type="scientific">Thalassoglobus polymorphus</name>
    <dbReference type="NCBI Taxonomy" id="2527994"/>
    <lineage>
        <taxon>Bacteria</taxon>
        <taxon>Pseudomonadati</taxon>
        <taxon>Planctomycetota</taxon>
        <taxon>Planctomycetia</taxon>
        <taxon>Planctomycetales</taxon>
        <taxon>Planctomycetaceae</taxon>
        <taxon>Thalassoglobus</taxon>
    </lineage>
</organism>
<evidence type="ECO:0000313" key="1">
    <source>
        <dbReference type="EMBL" id="QDT32024.1"/>
    </source>
</evidence>
<dbReference type="KEGG" id="tpol:Mal48_12640"/>
<dbReference type="RefSeq" id="WP_231739925.1">
    <property type="nucleotide sequence ID" value="NZ_CP036267.1"/>
</dbReference>